<keyword evidence="7" id="KW-0328">Glycosyltransferase</keyword>
<keyword evidence="14" id="KW-0333">Golgi apparatus</keyword>
<dbReference type="EC" id="2.4.2.26" evidence="6"/>
<evidence type="ECO:0000256" key="14">
    <source>
        <dbReference type="ARBA" id="ARBA00023034"/>
    </source>
</evidence>
<dbReference type="PROSITE" id="PS51212">
    <property type="entry name" value="WSC"/>
    <property type="match status" value="1"/>
</dbReference>
<dbReference type="InterPro" id="IPR002889">
    <property type="entry name" value="WSC_carb-bd"/>
</dbReference>
<comment type="pathway">
    <text evidence="3">Glycan metabolism; chondroitin sulfate biosynthesis.</text>
</comment>
<dbReference type="GO" id="GO:0030158">
    <property type="term" value="F:protein xylosyltransferase activity"/>
    <property type="evidence" value="ECO:0007669"/>
    <property type="project" value="UniProtKB-EC"/>
</dbReference>
<evidence type="ECO:0000256" key="12">
    <source>
        <dbReference type="ARBA" id="ARBA00022968"/>
    </source>
</evidence>
<evidence type="ECO:0000313" key="22">
    <source>
        <dbReference type="EMBL" id="JAV12725.1"/>
    </source>
</evidence>
<dbReference type="Pfam" id="PF12529">
    <property type="entry name" value="Xylo_C"/>
    <property type="match status" value="1"/>
</dbReference>
<dbReference type="Pfam" id="PF02485">
    <property type="entry name" value="Branch"/>
    <property type="match status" value="1"/>
</dbReference>
<dbReference type="Pfam" id="PF01822">
    <property type="entry name" value="WSC"/>
    <property type="match status" value="1"/>
</dbReference>
<reference evidence="22" key="1">
    <citation type="submission" date="2016-12" db="EMBL/GenBank/DDBJ databases">
        <title>An insight into the sialome and mialome of the sand fly, Nyssomyia neivai.</title>
        <authorList>
            <person name="Sebastian V."/>
            <person name="Goulart T.M."/>
            <person name="Oliveira W."/>
            <person name="Calvo E."/>
            <person name="Oliveira L.F."/>
            <person name="Pinto M.C."/>
            <person name="Rosselino A.M."/>
            <person name="Ribeiro J.M."/>
        </authorList>
    </citation>
    <scope>NUCLEOTIDE SEQUENCE</scope>
</reference>
<name>A0A1L8E2J2_9DIPT</name>
<evidence type="ECO:0000256" key="10">
    <source>
        <dbReference type="ARBA" id="ARBA00022723"/>
    </source>
</evidence>
<dbReference type="SMART" id="SM00321">
    <property type="entry name" value="WSC"/>
    <property type="match status" value="1"/>
</dbReference>
<feature type="region of interest" description="Disordered" evidence="20">
    <location>
        <begin position="46"/>
        <end position="95"/>
    </location>
</feature>
<comment type="similarity">
    <text evidence="5">Belongs to the glycosyltransferase 14 family. XylT subfamily.</text>
</comment>
<keyword evidence="11" id="KW-0256">Endoplasmic reticulum</keyword>
<dbReference type="UniPathway" id="UPA00755"/>
<evidence type="ECO:0000256" key="16">
    <source>
        <dbReference type="ARBA" id="ARBA00023157"/>
    </source>
</evidence>
<evidence type="ECO:0000256" key="15">
    <source>
        <dbReference type="ARBA" id="ARBA00023136"/>
    </source>
</evidence>
<dbReference type="GO" id="GO:0015012">
    <property type="term" value="P:heparan sulfate proteoglycan biosynthetic process"/>
    <property type="evidence" value="ECO:0007669"/>
    <property type="project" value="UniProtKB-UniPathway"/>
</dbReference>
<keyword evidence="13" id="KW-1133">Transmembrane helix</keyword>
<evidence type="ECO:0000256" key="17">
    <source>
        <dbReference type="ARBA" id="ARBA00023180"/>
    </source>
</evidence>
<evidence type="ECO:0000256" key="7">
    <source>
        <dbReference type="ARBA" id="ARBA00022676"/>
    </source>
</evidence>
<evidence type="ECO:0000256" key="1">
    <source>
        <dbReference type="ARBA" id="ARBA00004323"/>
    </source>
</evidence>
<keyword evidence="8" id="KW-0808">Transferase</keyword>
<evidence type="ECO:0000256" key="3">
    <source>
        <dbReference type="ARBA" id="ARBA00004840"/>
    </source>
</evidence>
<evidence type="ECO:0000256" key="9">
    <source>
        <dbReference type="ARBA" id="ARBA00022692"/>
    </source>
</evidence>
<proteinExistence type="inferred from homology"/>
<evidence type="ECO:0000256" key="4">
    <source>
        <dbReference type="ARBA" id="ARBA00005093"/>
    </source>
</evidence>
<organism evidence="22">
    <name type="scientific">Nyssomyia neivai</name>
    <dbReference type="NCBI Taxonomy" id="330878"/>
    <lineage>
        <taxon>Eukaryota</taxon>
        <taxon>Metazoa</taxon>
        <taxon>Ecdysozoa</taxon>
        <taxon>Arthropoda</taxon>
        <taxon>Hexapoda</taxon>
        <taxon>Insecta</taxon>
        <taxon>Pterygota</taxon>
        <taxon>Neoptera</taxon>
        <taxon>Endopterygota</taxon>
        <taxon>Diptera</taxon>
        <taxon>Nematocera</taxon>
        <taxon>Psychodoidea</taxon>
        <taxon>Psychodidae</taxon>
        <taxon>Nyssomyia</taxon>
    </lineage>
</organism>
<accession>A0A1L8E2J2</accession>
<dbReference type="PANTHER" id="PTHR46025">
    <property type="entry name" value="XYLOSYLTRANSFERASE OXT"/>
    <property type="match status" value="1"/>
</dbReference>
<evidence type="ECO:0000256" key="13">
    <source>
        <dbReference type="ARBA" id="ARBA00022989"/>
    </source>
</evidence>
<feature type="compositionally biased region" description="Basic and acidic residues" evidence="20">
    <location>
        <begin position="48"/>
        <end position="60"/>
    </location>
</feature>
<evidence type="ECO:0000256" key="2">
    <source>
        <dbReference type="ARBA" id="ARBA00004648"/>
    </source>
</evidence>
<feature type="domain" description="WSC" evidence="21">
    <location>
        <begin position="162"/>
        <end position="255"/>
    </location>
</feature>
<evidence type="ECO:0000256" key="5">
    <source>
        <dbReference type="ARBA" id="ARBA00010195"/>
    </source>
</evidence>
<dbReference type="GO" id="GO:0000139">
    <property type="term" value="C:Golgi membrane"/>
    <property type="evidence" value="ECO:0007669"/>
    <property type="project" value="UniProtKB-SubCell"/>
</dbReference>
<evidence type="ECO:0000256" key="6">
    <source>
        <dbReference type="ARBA" id="ARBA00011972"/>
    </source>
</evidence>
<evidence type="ECO:0000256" key="8">
    <source>
        <dbReference type="ARBA" id="ARBA00022679"/>
    </source>
</evidence>
<dbReference type="UniPathway" id="UPA00756"/>
<evidence type="ECO:0000256" key="18">
    <source>
        <dbReference type="ARBA" id="ARBA00042865"/>
    </source>
</evidence>
<evidence type="ECO:0000256" key="19">
    <source>
        <dbReference type="ARBA" id="ARBA00047847"/>
    </source>
</evidence>
<dbReference type="GO" id="GO:0050650">
    <property type="term" value="P:chondroitin sulfate proteoglycan biosynthetic process"/>
    <property type="evidence" value="ECO:0007669"/>
    <property type="project" value="TreeGrafter"/>
</dbReference>
<dbReference type="PANTHER" id="PTHR46025:SF3">
    <property type="entry name" value="XYLOSYLTRANSFERASE OXT"/>
    <property type="match status" value="1"/>
</dbReference>
<feature type="region of interest" description="Disordered" evidence="20">
    <location>
        <begin position="877"/>
        <end position="899"/>
    </location>
</feature>
<sequence length="899" mass="101829">MAIVEGLAGRWLRRYRFFFLLGLLIISLQVFLAYKSLKLPLFGAQSSGDEHYGVTSDKKGSHMGKMSKTGGHASAIVDEEDENSNTYSKKDVPKKPPHKIHLDDLLFNPTCSIHSREAISAINRARTQECKQHIANISCAIQAGQMYNTWLPSFCPRGHHLPNRALGCFQDEKKKRLLTGYYTNFKGNSPTSCIKMCLQSGFVYAGVQYSTECFCGNDEPPAAAKLPDPSCNMKCPGDAKEACGGYFAVNIYETGIQKFTAKTAQLIPKSGDVKVRIAFLLTLNGRALRQVHRLLKALYTPSNFFYIHVDSRQDYLFRNLQRLEMKYSNIKLTQQRFSTIWGGASLLQMLLTSMRELLASPWQWDYVINLSESDFPVKSVEKLVDFLTANRGMNFVKSHGREVQRFIQKQGLDKTFIECDTHMWRVGDRELPHGVQIDGGSDWIALSRDFVGYVTDDEQDDLLSGLMTIFRHTLLPAESFFHTVLRNSLYCTTYIDNNLHVTNWKRRLGCKCQYKHVVDWCGCSPNDFKPDDWPRLQATEGKQLFFARKFEPIVNQAIIVQLEEWLFGPYPADTPNLNHYWQSAYHYLDRSPPPDDTLLTVASSLTRINAKKHEGILVPGKVIDVILFMEDDDFRGFIVQHEVTWSTDDTQSSLMEILVKPTQAVQTAKTLSLAKRIRNLEVSSDYDQKEQLARNYPRTLGPHADPTLIFRLMQADNHTAILNLTILWIDPTGNIGDISELHIEDNGGASVNFAKGTLRKPITPGAWMVKVILKKTTVATCRFLITPMEFHSGEVIQPQKAVQINSGTPSEALHASSEWAPHVATPEERATLEEKVRENAKKSGSDLTEWIDSLVGQFFIIREMCSQHRMPHVEKCEDTQWSSFSPDPKSDDNLSSAKS</sequence>
<evidence type="ECO:0000256" key="11">
    <source>
        <dbReference type="ARBA" id="ARBA00022824"/>
    </source>
</evidence>
<protein>
    <recommendedName>
        <fullName evidence="6">protein xylosyltransferase</fullName>
        <ecNumber evidence="6">2.4.2.26</ecNumber>
    </recommendedName>
    <alternativeName>
        <fullName evidence="18">Peptide O-xylosyltransferase</fullName>
    </alternativeName>
</protein>
<dbReference type="InterPro" id="IPR024448">
    <property type="entry name" value="XylT_C"/>
</dbReference>
<evidence type="ECO:0000256" key="20">
    <source>
        <dbReference type="SAM" id="MobiDB-lite"/>
    </source>
</evidence>
<dbReference type="GO" id="GO:0005789">
    <property type="term" value="C:endoplasmic reticulum membrane"/>
    <property type="evidence" value="ECO:0007669"/>
    <property type="project" value="UniProtKB-SubCell"/>
</dbReference>
<comment type="catalytic activity">
    <reaction evidence="19">
        <text>UDP-alpha-D-xylose + L-seryl-[protein] = 3-O-(beta-D-xylosyl)-L-seryl-[protein] + UDP + H(+)</text>
        <dbReference type="Rhea" id="RHEA:50192"/>
        <dbReference type="Rhea" id="RHEA-COMP:9863"/>
        <dbReference type="Rhea" id="RHEA-COMP:12567"/>
        <dbReference type="ChEBI" id="CHEBI:15378"/>
        <dbReference type="ChEBI" id="CHEBI:29999"/>
        <dbReference type="ChEBI" id="CHEBI:57632"/>
        <dbReference type="ChEBI" id="CHEBI:58223"/>
        <dbReference type="ChEBI" id="CHEBI:132085"/>
        <dbReference type="EC" id="2.4.2.26"/>
    </reaction>
</comment>
<dbReference type="InterPro" id="IPR043538">
    <property type="entry name" value="XYLT"/>
</dbReference>
<keyword evidence="17" id="KW-0325">Glycoprotein</keyword>
<dbReference type="InterPro" id="IPR003406">
    <property type="entry name" value="Glyco_trans_14"/>
</dbReference>
<comment type="subcellular location">
    <subcellularLocation>
        <location evidence="2">Endoplasmic reticulum membrane</location>
        <topology evidence="2">Single-pass type II membrane protein</topology>
    </subcellularLocation>
    <subcellularLocation>
        <location evidence="1">Golgi apparatus membrane</location>
        <topology evidence="1">Single-pass type II membrane protein</topology>
    </subcellularLocation>
</comment>
<keyword evidence="12" id="KW-0735">Signal-anchor</keyword>
<dbReference type="GO" id="GO:0046872">
    <property type="term" value="F:metal ion binding"/>
    <property type="evidence" value="ECO:0007669"/>
    <property type="project" value="UniProtKB-KW"/>
</dbReference>
<keyword evidence="16" id="KW-1015">Disulfide bond</keyword>
<keyword evidence="9" id="KW-0812">Transmembrane</keyword>
<comment type="pathway">
    <text evidence="4">Glycan metabolism; heparan sulfate biosynthesis.</text>
</comment>
<dbReference type="AlphaFoldDB" id="A0A1L8E2J2"/>
<dbReference type="EMBL" id="GFDF01001359">
    <property type="protein sequence ID" value="JAV12725.1"/>
    <property type="molecule type" value="Transcribed_RNA"/>
</dbReference>
<keyword evidence="10" id="KW-0479">Metal-binding</keyword>
<keyword evidence="15" id="KW-0472">Membrane</keyword>
<evidence type="ECO:0000259" key="21">
    <source>
        <dbReference type="PROSITE" id="PS51212"/>
    </source>
</evidence>